<proteinExistence type="predicted"/>
<dbReference type="RefSeq" id="XP_046602100.1">
    <property type="nucleotide sequence ID" value="XM_046746144.1"/>
</dbReference>
<dbReference type="SUPFAM" id="SSF57959">
    <property type="entry name" value="Leucine zipper domain"/>
    <property type="match status" value="1"/>
</dbReference>
<keyword evidence="4" id="KW-0804">Transcription</keyword>
<sequence>MSCTMEYQQLAPPPVPVVIHQVHHPQQHPPGPQHPHIVVAPAHQQTQQPPAPLPPTSHAHQVHTPLPPIHDDSTSSRWTQYQHLWRQHHVYMNDCKSRGGGESRSAAGEKNPQHLPRGKQGKDIPEEKKDDGELWGNVEAQAAFLGPNLWDKTLPYDADLKVLNHYVDLDEFLSENGIPVDGVTGGGQGPMPGSQLHKMNAEAGGHQGPAGLHLEVTKSERSPSPSECCSPDTLNPPSPADSTVDSSSTIQFGLSLVALSMASSGRDFDPRTRAFSDEELKPQPMVKKSRKQFVPDDLKDDKYWARRRKNNMAAKRSRDARRMKQNQIALRAGFLEKENMGLRQELDRLKNENILLRDKLSKYTDV</sequence>
<evidence type="ECO:0000256" key="5">
    <source>
        <dbReference type="ARBA" id="ARBA00023242"/>
    </source>
</evidence>
<dbReference type="Gene3D" id="1.20.5.170">
    <property type="match status" value="1"/>
</dbReference>
<evidence type="ECO:0000256" key="4">
    <source>
        <dbReference type="ARBA" id="ARBA00023163"/>
    </source>
</evidence>
<evidence type="ECO:0000256" key="6">
    <source>
        <dbReference type="SAM" id="Coils"/>
    </source>
</evidence>
<keyword evidence="2" id="KW-0805">Transcription regulation</keyword>
<dbReference type="InterPro" id="IPR004827">
    <property type="entry name" value="bZIP"/>
</dbReference>
<dbReference type="CDD" id="cd14695">
    <property type="entry name" value="bZIP_HLF"/>
    <property type="match status" value="1"/>
</dbReference>
<evidence type="ECO:0000256" key="3">
    <source>
        <dbReference type="ARBA" id="ARBA00023125"/>
    </source>
</evidence>
<organism evidence="9 10">
    <name type="scientific">Neodiprion lecontei</name>
    <name type="common">Redheaded pine sawfly</name>
    <dbReference type="NCBI Taxonomy" id="441921"/>
    <lineage>
        <taxon>Eukaryota</taxon>
        <taxon>Metazoa</taxon>
        <taxon>Ecdysozoa</taxon>
        <taxon>Arthropoda</taxon>
        <taxon>Hexapoda</taxon>
        <taxon>Insecta</taxon>
        <taxon>Pterygota</taxon>
        <taxon>Neoptera</taxon>
        <taxon>Endopterygota</taxon>
        <taxon>Hymenoptera</taxon>
        <taxon>Tenthredinoidea</taxon>
        <taxon>Diprionidae</taxon>
        <taxon>Diprioninae</taxon>
        <taxon>Neodiprion</taxon>
    </lineage>
</organism>
<keyword evidence="6" id="KW-0175">Coiled coil</keyword>
<accession>A0ABM3GPB0</accession>
<evidence type="ECO:0000259" key="8">
    <source>
        <dbReference type="PROSITE" id="PS50217"/>
    </source>
</evidence>
<keyword evidence="3" id="KW-0238">DNA-binding</keyword>
<feature type="coiled-coil region" evidence="6">
    <location>
        <begin position="332"/>
        <end position="366"/>
    </location>
</feature>
<comment type="subcellular location">
    <subcellularLocation>
        <location evidence="1">Nucleus</location>
    </subcellularLocation>
</comment>
<feature type="compositionally biased region" description="Basic and acidic residues" evidence="7">
    <location>
        <begin position="120"/>
        <end position="130"/>
    </location>
</feature>
<dbReference type="PANTHER" id="PTHR11988:SF27">
    <property type="entry name" value="GH27708P"/>
    <property type="match status" value="1"/>
</dbReference>
<feature type="compositionally biased region" description="Low complexity" evidence="7">
    <location>
        <begin position="222"/>
        <end position="231"/>
    </location>
</feature>
<gene>
    <name evidence="10" type="primary">LOC107225971</name>
</gene>
<reference evidence="10" key="1">
    <citation type="submission" date="2025-08" db="UniProtKB">
        <authorList>
            <consortium name="RefSeq"/>
        </authorList>
    </citation>
    <scope>IDENTIFICATION</scope>
    <source>
        <tissue evidence="10">Thorax and Abdomen</tissue>
    </source>
</reference>
<dbReference type="GeneID" id="107225971"/>
<evidence type="ECO:0000256" key="1">
    <source>
        <dbReference type="ARBA" id="ARBA00004123"/>
    </source>
</evidence>
<feature type="region of interest" description="Disordered" evidence="7">
    <location>
        <begin position="217"/>
        <end position="246"/>
    </location>
</feature>
<dbReference type="PROSITE" id="PS50217">
    <property type="entry name" value="BZIP"/>
    <property type="match status" value="1"/>
</dbReference>
<keyword evidence="9" id="KW-1185">Reference proteome</keyword>
<name>A0ABM3GPB0_NEOLC</name>
<evidence type="ECO:0000313" key="10">
    <source>
        <dbReference type="RefSeq" id="XP_046602100.1"/>
    </source>
</evidence>
<dbReference type="InterPro" id="IPR040223">
    <property type="entry name" value="PAR_bZIP"/>
</dbReference>
<evidence type="ECO:0000256" key="2">
    <source>
        <dbReference type="ARBA" id="ARBA00023015"/>
    </source>
</evidence>
<dbReference type="InterPro" id="IPR046347">
    <property type="entry name" value="bZIP_sf"/>
</dbReference>
<feature type="domain" description="BZIP" evidence="8">
    <location>
        <begin position="300"/>
        <end position="363"/>
    </location>
</feature>
<feature type="region of interest" description="Disordered" evidence="7">
    <location>
        <begin position="95"/>
        <end position="130"/>
    </location>
</feature>
<dbReference type="PANTHER" id="PTHR11988">
    <property type="entry name" value="THYROTROPH EMBRYONIC FACTOR RELATED"/>
    <property type="match status" value="1"/>
</dbReference>
<dbReference type="Pfam" id="PF07716">
    <property type="entry name" value="bZIP_2"/>
    <property type="match status" value="1"/>
</dbReference>
<evidence type="ECO:0000256" key="7">
    <source>
        <dbReference type="SAM" id="MobiDB-lite"/>
    </source>
</evidence>
<dbReference type="Proteomes" id="UP000829291">
    <property type="component" value="Chromosome 7"/>
</dbReference>
<dbReference type="SMART" id="SM00338">
    <property type="entry name" value="BRLZ"/>
    <property type="match status" value="1"/>
</dbReference>
<evidence type="ECO:0000313" key="9">
    <source>
        <dbReference type="Proteomes" id="UP000829291"/>
    </source>
</evidence>
<keyword evidence="5" id="KW-0539">Nucleus</keyword>
<protein>
    <submittedName>
        <fullName evidence="10">Thyrotroph embryonic factor isoform X7</fullName>
    </submittedName>
</protein>